<dbReference type="EC" id="3.1.3.48" evidence="2"/>
<feature type="active site" description="Proton donor" evidence="5">
    <location>
        <position position="124"/>
    </location>
</feature>
<proteinExistence type="inferred from homology"/>
<reference evidence="7 8" key="1">
    <citation type="submission" date="2013-08" db="EMBL/GenBank/DDBJ databases">
        <authorList>
            <person name="Stouthamer R."/>
            <person name="Nunney L."/>
        </authorList>
    </citation>
    <scope>NUCLEOTIDE SEQUENCE [LARGE SCALE GENOMIC DNA]</scope>
    <source>
        <strain evidence="8">ann-1</strain>
    </source>
</reference>
<dbReference type="InterPro" id="IPR036196">
    <property type="entry name" value="Ptyr_pPase_sf"/>
</dbReference>
<dbReference type="PANTHER" id="PTHR11717">
    <property type="entry name" value="LOW MOLECULAR WEIGHT PROTEIN TYROSINE PHOSPHATASE"/>
    <property type="match status" value="1"/>
</dbReference>
<dbReference type="SMART" id="SM00226">
    <property type="entry name" value="LMWPc"/>
    <property type="match status" value="1"/>
</dbReference>
<dbReference type="AlphaFoldDB" id="A0A060HAU5"/>
<feature type="active site" description="Nucleophile" evidence="5">
    <location>
        <position position="7"/>
    </location>
</feature>
<comment type="similarity">
    <text evidence="1">Belongs to the low molecular weight phosphotyrosine protein phosphatase family.</text>
</comment>
<dbReference type="KEGG" id="xfs:D934_10740"/>
<evidence type="ECO:0000313" key="8">
    <source>
        <dbReference type="Proteomes" id="UP000027215"/>
    </source>
</evidence>
<dbReference type="HOGENOM" id="CLU_071415_2_2_6"/>
<dbReference type="CDD" id="cd16343">
    <property type="entry name" value="LMWPTP"/>
    <property type="match status" value="1"/>
</dbReference>
<organism evidence="7 8">
    <name type="scientific">Xylella fastidiosa subsp. sandyi Ann-1</name>
    <dbReference type="NCBI Taxonomy" id="155920"/>
    <lineage>
        <taxon>Bacteria</taxon>
        <taxon>Pseudomonadati</taxon>
        <taxon>Pseudomonadota</taxon>
        <taxon>Gammaproteobacteria</taxon>
        <taxon>Lysobacterales</taxon>
        <taxon>Lysobacteraceae</taxon>
        <taxon>Xylella</taxon>
    </lineage>
</organism>
<dbReference type="EMBL" id="CP006696">
    <property type="protein sequence ID" value="AIC10481.1"/>
    <property type="molecule type" value="Genomic_DNA"/>
</dbReference>
<protein>
    <recommendedName>
        <fullName evidence="2">protein-tyrosine-phosphatase</fullName>
        <ecNumber evidence="2">3.1.3.48</ecNumber>
    </recommendedName>
</protein>
<keyword evidence="3" id="KW-0378">Hydrolase</keyword>
<evidence type="ECO:0000256" key="1">
    <source>
        <dbReference type="ARBA" id="ARBA00011063"/>
    </source>
</evidence>
<dbReference type="RefSeq" id="WP_020852624.1">
    <property type="nucleotide sequence ID" value="NZ_CP006696.1"/>
</dbReference>
<dbReference type="InterPro" id="IPR023485">
    <property type="entry name" value="Ptyr_pPase"/>
</dbReference>
<evidence type="ECO:0000256" key="3">
    <source>
        <dbReference type="ARBA" id="ARBA00022801"/>
    </source>
</evidence>
<accession>A0A060HAU5</accession>
<evidence type="ECO:0000313" key="7">
    <source>
        <dbReference type="EMBL" id="AIC10481.1"/>
    </source>
</evidence>
<evidence type="ECO:0000259" key="6">
    <source>
        <dbReference type="SMART" id="SM00226"/>
    </source>
</evidence>
<dbReference type="InterPro" id="IPR017867">
    <property type="entry name" value="Tyr_phospatase_low_mol_wt"/>
</dbReference>
<dbReference type="Proteomes" id="UP000027215">
    <property type="component" value="Chromosome"/>
</dbReference>
<name>A0A060HAU5_XYLFS</name>
<dbReference type="InterPro" id="IPR050438">
    <property type="entry name" value="LMW_PTPase"/>
</dbReference>
<dbReference type="SUPFAM" id="SSF52788">
    <property type="entry name" value="Phosphotyrosine protein phosphatases I"/>
    <property type="match status" value="1"/>
</dbReference>
<dbReference type="PANTHER" id="PTHR11717:SF7">
    <property type="entry name" value="LOW MOLECULAR WEIGHT PHOSPHOTYROSINE PROTEIN PHOSPHATASE"/>
    <property type="match status" value="1"/>
</dbReference>
<feature type="domain" description="Phosphotyrosine protein phosphatase I" evidence="6">
    <location>
        <begin position="1"/>
        <end position="150"/>
    </location>
</feature>
<dbReference type="Pfam" id="PF01451">
    <property type="entry name" value="LMWPc"/>
    <property type="match status" value="1"/>
</dbReference>
<dbReference type="GO" id="GO:0004725">
    <property type="term" value="F:protein tyrosine phosphatase activity"/>
    <property type="evidence" value="ECO:0007669"/>
    <property type="project" value="UniProtKB-EC"/>
</dbReference>
<feature type="active site" description="Nucleophile" evidence="5">
    <location>
        <position position="13"/>
    </location>
</feature>
<dbReference type="PATRIC" id="fig|155920.8.peg.2514"/>
<dbReference type="PRINTS" id="PR00719">
    <property type="entry name" value="LMWPTPASE"/>
</dbReference>
<gene>
    <name evidence="7" type="ORF">D934_10740</name>
</gene>
<keyword evidence="4" id="KW-0904">Protein phosphatase</keyword>
<evidence type="ECO:0000256" key="2">
    <source>
        <dbReference type="ARBA" id="ARBA00013064"/>
    </source>
</evidence>
<evidence type="ECO:0000256" key="4">
    <source>
        <dbReference type="ARBA" id="ARBA00022912"/>
    </source>
</evidence>
<dbReference type="Gene3D" id="3.40.50.2300">
    <property type="match status" value="1"/>
</dbReference>
<evidence type="ECO:0000256" key="5">
    <source>
        <dbReference type="PIRSR" id="PIRSR617867-1"/>
    </source>
</evidence>
<sequence length="160" mass="17741">MRLLVVCLGNICRSPMGEGALRKHITASGKNEEIAVDSAGTSHWHIGQPPDASAVHCARSHGIDISTLRARQVHHADFEHFDWLRCADASNQCDLLRLAPPGTAHKIVLWLPWAGITQEREIPDPYLGNAKDFEHVWQLIDTAAQRSLARLTRKAHHQGA</sequence>